<proteinExistence type="predicted"/>
<organism evidence="1">
    <name type="scientific">Arion vulgaris</name>
    <dbReference type="NCBI Taxonomy" id="1028688"/>
    <lineage>
        <taxon>Eukaryota</taxon>
        <taxon>Metazoa</taxon>
        <taxon>Spiralia</taxon>
        <taxon>Lophotrochozoa</taxon>
        <taxon>Mollusca</taxon>
        <taxon>Gastropoda</taxon>
        <taxon>Heterobranchia</taxon>
        <taxon>Euthyneura</taxon>
        <taxon>Panpulmonata</taxon>
        <taxon>Eupulmonata</taxon>
        <taxon>Stylommatophora</taxon>
        <taxon>Helicina</taxon>
        <taxon>Arionoidea</taxon>
        <taxon>Arionidae</taxon>
        <taxon>Arion</taxon>
    </lineage>
</organism>
<feature type="non-terminal residue" evidence="1">
    <location>
        <position position="1"/>
    </location>
</feature>
<dbReference type="EMBL" id="HACG01002859">
    <property type="protein sequence ID" value="CEK49724.1"/>
    <property type="molecule type" value="Transcribed_RNA"/>
</dbReference>
<dbReference type="AlphaFoldDB" id="A0A0B6Y0N9"/>
<name>A0A0B6Y0N9_9EUPU</name>
<reference evidence="1" key="1">
    <citation type="submission" date="2014-12" db="EMBL/GenBank/DDBJ databases">
        <title>Insight into the proteome of Arion vulgaris.</title>
        <authorList>
            <person name="Aradska J."/>
            <person name="Bulat T."/>
            <person name="Smidak R."/>
            <person name="Sarate P."/>
            <person name="Gangsoo J."/>
            <person name="Sialana F."/>
            <person name="Bilban M."/>
            <person name="Lubec G."/>
        </authorList>
    </citation>
    <scope>NUCLEOTIDE SEQUENCE</scope>
    <source>
        <tissue evidence="1">Skin</tissue>
    </source>
</reference>
<accession>A0A0B6Y0N9</accession>
<evidence type="ECO:0000313" key="1">
    <source>
        <dbReference type="EMBL" id="CEK49724.1"/>
    </source>
</evidence>
<protein>
    <submittedName>
        <fullName evidence="1">Uncharacterized protein</fullName>
    </submittedName>
</protein>
<gene>
    <name evidence="1" type="primary">ORF8618</name>
</gene>
<sequence length="68" mass="7590">GPSHMEKPSAMKYFLCRGLRQALHPTKIGLACLTLKGRKMKISSLLMTSKTHKPTLLPSGNFYCEVQN</sequence>